<dbReference type="InterPro" id="IPR021745">
    <property type="entry name" value="CbiG_mid"/>
</dbReference>
<evidence type="ECO:0000259" key="1">
    <source>
        <dbReference type="Pfam" id="PF01890"/>
    </source>
</evidence>
<feature type="domain" description="CobE/GbiG C-terminal" evidence="1">
    <location>
        <begin position="230"/>
        <end position="350"/>
    </location>
</feature>
<dbReference type="Pfam" id="PF11760">
    <property type="entry name" value="CbiG_N"/>
    <property type="match status" value="1"/>
</dbReference>
<comment type="caution">
    <text evidence="4">The sequence shown here is derived from an EMBL/GenBank/DDBJ whole genome shotgun (WGS) entry which is preliminary data.</text>
</comment>
<reference evidence="4" key="1">
    <citation type="submission" date="2021-11" db="EMBL/GenBank/DDBJ databases">
        <title>Description of a new species Pelosinus isolated from the bottom sediments of Lake Baikal.</title>
        <authorList>
            <person name="Zakharyuk A."/>
        </authorList>
    </citation>
    <scope>NUCLEOTIDE SEQUENCE</scope>
    <source>
        <strain evidence="4">Bkl1</strain>
    </source>
</reference>
<accession>A0ABS8HMK5</accession>
<gene>
    <name evidence="4" type="ORF">LMF89_03445</name>
</gene>
<dbReference type="InterPro" id="IPR002750">
    <property type="entry name" value="CobE/GbiG_C"/>
</dbReference>
<name>A0ABS8HMK5_9FIRM</name>
<dbReference type="RefSeq" id="WP_229533889.1">
    <property type="nucleotide sequence ID" value="NZ_JAJHJB010000003.1"/>
</dbReference>
<sequence>MKLAIISVTNQGALLGNALAEKLAKLGKKADVFAKTGRNPLKSISYDLLSKLIGDIFSKYDGFVFIMATGIVVRVIAPYISDKRVDPAIVVMGDNGKHVISLLAGHIGGANELAHLIAEISDAEPVITTATDLAQKPAADMLAVKLNLKLEPFTQLKTINSAIVNNDTVKFFLDKTLINQNLYDQESAKQGVIFKDLSQLPNEEYDAAVIITDQLLPINKNQLYLRPLTLAVGIGCRRNTSREEILAAMKDACTQIGRSINSISIIGSTIVKQDEEGLLSVIQQLNVPSIFFVNEQLQECIETYQLEESNFVKKEIGVGNVCAAAAILAGQSNKLLLPKTKYKNVTVAIAPVK</sequence>
<keyword evidence="5" id="KW-1185">Reference proteome</keyword>
<keyword evidence="4" id="KW-0378">Hydrolase</keyword>
<dbReference type="PANTHER" id="PTHR37477:SF1">
    <property type="entry name" value="COBALT-PRECORRIN-5A HYDROLASE"/>
    <property type="match status" value="1"/>
</dbReference>
<protein>
    <submittedName>
        <fullName evidence="4">Cobalt-precorrin 5A hydrolase</fullName>
    </submittedName>
</protein>
<evidence type="ECO:0000259" key="3">
    <source>
        <dbReference type="Pfam" id="PF11761"/>
    </source>
</evidence>
<dbReference type="Gene3D" id="3.40.50.11220">
    <property type="match status" value="1"/>
</dbReference>
<dbReference type="InterPro" id="IPR036518">
    <property type="entry name" value="CobE/GbiG_C_sf"/>
</dbReference>
<dbReference type="Pfam" id="PF11761">
    <property type="entry name" value="CbiG_mid"/>
    <property type="match status" value="1"/>
</dbReference>
<dbReference type="InterPro" id="IPR052553">
    <property type="entry name" value="CbiG_hydrolase"/>
</dbReference>
<dbReference type="InterPro" id="IPR038029">
    <property type="entry name" value="GbiG_N_sf"/>
</dbReference>
<feature type="domain" description="Cobalamin biosynthesis central region" evidence="3">
    <location>
        <begin position="137"/>
        <end position="227"/>
    </location>
</feature>
<dbReference type="PANTHER" id="PTHR37477">
    <property type="entry name" value="COBALT-PRECORRIN-5A HYDROLASE"/>
    <property type="match status" value="1"/>
</dbReference>
<proteinExistence type="predicted"/>
<dbReference type="Pfam" id="PF01890">
    <property type="entry name" value="CbiG_C"/>
    <property type="match status" value="1"/>
</dbReference>
<dbReference type="GO" id="GO:0016787">
    <property type="term" value="F:hydrolase activity"/>
    <property type="evidence" value="ECO:0007669"/>
    <property type="project" value="UniProtKB-KW"/>
</dbReference>
<feature type="domain" description="Cobalamin synthesis G N-terminal" evidence="2">
    <location>
        <begin position="53"/>
        <end position="132"/>
    </location>
</feature>
<dbReference type="Proteomes" id="UP001165492">
    <property type="component" value="Unassembled WGS sequence"/>
</dbReference>
<organism evidence="4 5">
    <name type="scientific">Pelosinus baikalensis</name>
    <dbReference type="NCBI Taxonomy" id="2892015"/>
    <lineage>
        <taxon>Bacteria</taxon>
        <taxon>Bacillati</taxon>
        <taxon>Bacillota</taxon>
        <taxon>Negativicutes</taxon>
        <taxon>Selenomonadales</taxon>
        <taxon>Sporomusaceae</taxon>
        <taxon>Pelosinus</taxon>
    </lineage>
</organism>
<dbReference type="Gene3D" id="3.30.420.180">
    <property type="entry name" value="CobE/GbiG C-terminal domain"/>
    <property type="match status" value="1"/>
</dbReference>
<evidence type="ECO:0000313" key="5">
    <source>
        <dbReference type="Proteomes" id="UP001165492"/>
    </source>
</evidence>
<evidence type="ECO:0000313" key="4">
    <source>
        <dbReference type="EMBL" id="MCC5464416.1"/>
    </source>
</evidence>
<dbReference type="EMBL" id="JAJHJB010000003">
    <property type="protein sequence ID" value="MCC5464416.1"/>
    <property type="molecule type" value="Genomic_DNA"/>
</dbReference>
<dbReference type="SUPFAM" id="SSF159664">
    <property type="entry name" value="CobE/GbiG C-terminal domain-like"/>
    <property type="match status" value="1"/>
</dbReference>
<evidence type="ECO:0000259" key="2">
    <source>
        <dbReference type="Pfam" id="PF11760"/>
    </source>
</evidence>
<dbReference type="SUPFAM" id="SSF159672">
    <property type="entry name" value="CbiG N-terminal domain-like"/>
    <property type="match status" value="1"/>
</dbReference>
<dbReference type="InterPro" id="IPR021744">
    <property type="entry name" value="CbiG_N"/>
</dbReference>